<dbReference type="InterPro" id="IPR043128">
    <property type="entry name" value="Rev_trsase/Diguanyl_cyclase"/>
</dbReference>
<dbReference type="NCBIfam" id="TIGR00254">
    <property type="entry name" value="GGDEF"/>
    <property type="match status" value="1"/>
</dbReference>
<dbReference type="SUPFAM" id="SSF81901">
    <property type="entry name" value="HCP-like"/>
    <property type="match status" value="1"/>
</dbReference>
<sequence>MVLKSKFFKAILIFFIIVTVICIGLAVDYLTLPPMTKDFLNKIGTIQEDDLKNNLKFYRDKIQQEVKGTGHRDALKHSYFSLGYIESLNEDYNQSNDYYYRALSIDSLHCDTLCGMVYRELSFNAIHQGQIEKGFEYYNLALQAFKDDEAEVMSLNYRFSQALDYTKDYRAQIIKILESNKTKKQEPFQEIQNLRLLAKIYLFSAQYSKSINYLLDAFEVSVWNDYKNLQRAITIELGNAYFLNKNYEEAVETLYPCLLRWGDVDLNIYFEQLAKSLRMVYGYDHAIEFLNQHSESVKNLMTDHEIWLQFWVELLQAELSVFENKPEIARIYLNRAQAIYEKNATSLHAMLNYWIEKIDLDILVLKGEKSDQILEQYIDLYKKIASSDIYFISKISLLDEIINQSLKLNHYSLAYDAIKSLAQIVDNELLDDDLIDLNEIYLKTKEERRNRNVSKRIVLFFMISITTMGIGSIVYLISNHKKRILDLVTEVEAQKDFDSLTHTLTKSALYNRLEKYFGQELTFTVVQYDDLKRYNEVYGYLNGDHIIRILSNQIKNTFTQEYIARHSGHFFIIVSTDSKENCVLKVKKLLQMIYDLNIINTLVLEHRRMTVSAGLSSGIIHSKQDIDHYIKVASHHLEVSRQRGCNTFTV</sequence>
<gene>
    <name evidence="1" type="ORF">GMA64_03270</name>
</gene>
<dbReference type="EMBL" id="WMQV01000005">
    <property type="protein sequence ID" value="MTL93540.1"/>
    <property type="molecule type" value="Genomic_DNA"/>
</dbReference>
<dbReference type="InterPro" id="IPR011990">
    <property type="entry name" value="TPR-like_helical_dom_sf"/>
</dbReference>
<evidence type="ECO:0000313" key="1">
    <source>
        <dbReference type="EMBL" id="MTL93540.1"/>
    </source>
</evidence>
<dbReference type="Gene3D" id="1.25.40.10">
    <property type="entry name" value="Tetratricopeptide repeat domain"/>
    <property type="match status" value="1"/>
</dbReference>
<dbReference type="InterPro" id="IPR029787">
    <property type="entry name" value="Nucleotide_cyclase"/>
</dbReference>
<dbReference type="RefSeq" id="WP_129821750.1">
    <property type="nucleotide sequence ID" value="NZ_RCYV01000025.1"/>
</dbReference>
<dbReference type="Pfam" id="PF00990">
    <property type="entry name" value="GGDEF"/>
    <property type="match status" value="1"/>
</dbReference>
<dbReference type="SMART" id="SM00267">
    <property type="entry name" value="GGDEF"/>
    <property type="match status" value="1"/>
</dbReference>
<accession>A0A6G2CL07</accession>
<dbReference type="SUPFAM" id="SSF55073">
    <property type="entry name" value="Nucleotide cyclase"/>
    <property type="match status" value="1"/>
</dbReference>
<dbReference type="InterPro" id="IPR000160">
    <property type="entry name" value="GGDEF_dom"/>
</dbReference>
<name>A0A6G2CL07_9FIRM</name>
<protein>
    <submittedName>
        <fullName evidence="1">Diguanylate cyclase</fullName>
    </submittedName>
</protein>
<comment type="caution">
    <text evidence="1">The sequence shown here is derived from an EMBL/GenBank/DDBJ whole genome shotgun (WGS) entry which is preliminary data.</text>
</comment>
<dbReference type="Gene3D" id="3.30.70.270">
    <property type="match status" value="1"/>
</dbReference>
<dbReference type="PROSITE" id="PS50887">
    <property type="entry name" value="GGDEF"/>
    <property type="match status" value="1"/>
</dbReference>
<proteinExistence type="predicted"/>
<dbReference type="AlphaFoldDB" id="A0A6G2CL07"/>
<reference evidence="1" key="1">
    <citation type="journal article" date="2019" name="Nat. Med.">
        <title>A library of human gut bacterial isolates paired with longitudinal multiomics data enables mechanistic microbiome research.</title>
        <authorList>
            <person name="Poyet M."/>
            <person name="Groussin M."/>
            <person name="Gibbons S.M."/>
            <person name="Avila-Pacheco J."/>
            <person name="Jiang X."/>
            <person name="Kearney S.M."/>
            <person name="Perrotta A.R."/>
            <person name="Berdy B."/>
            <person name="Zhao S."/>
            <person name="Lieberman T.D."/>
            <person name="Swanson P.K."/>
            <person name="Smith M."/>
            <person name="Roesemann S."/>
            <person name="Alexander J.E."/>
            <person name="Rich S.A."/>
            <person name="Livny J."/>
            <person name="Vlamakis H."/>
            <person name="Clish C."/>
            <person name="Bullock K."/>
            <person name="Deik A."/>
            <person name="Scott J."/>
            <person name="Pierce K.A."/>
            <person name="Xavier R.J."/>
            <person name="Alm E.J."/>
        </authorList>
    </citation>
    <scope>NUCLEOTIDE SEQUENCE</scope>
    <source>
        <strain evidence="1">BIOML-A179</strain>
    </source>
</reference>
<organism evidence="1">
    <name type="scientific">Turicibacter sanguinis</name>
    <dbReference type="NCBI Taxonomy" id="154288"/>
    <lineage>
        <taxon>Bacteria</taxon>
        <taxon>Bacillati</taxon>
        <taxon>Bacillota</taxon>
        <taxon>Erysipelotrichia</taxon>
        <taxon>Erysipelotrichales</taxon>
        <taxon>Turicibacteraceae</taxon>
        <taxon>Turicibacter</taxon>
    </lineage>
</organism>